<sequence length="95" mass="10505">MSIRSVRMLPLNGCQPQNRFGNYYRNSNGTGTSHHLMKQAAAKLNLNAATSLSGMPPPQLVGEMAFVRSSSPPSKNVSKQFLAYFASYFRNGDEY</sequence>
<evidence type="ECO:0000313" key="2">
    <source>
        <dbReference type="Proteomes" id="UP000499080"/>
    </source>
</evidence>
<keyword evidence="2" id="KW-1185">Reference proteome</keyword>
<evidence type="ECO:0000313" key="1">
    <source>
        <dbReference type="EMBL" id="GBN54308.1"/>
    </source>
</evidence>
<organism evidence="1 2">
    <name type="scientific">Araneus ventricosus</name>
    <name type="common">Orbweaver spider</name>
    <name type="synonym">Epeira ventricosa</name>
    <dbReference type="NCBI Taxonomy" id="182803"/>
    <lineage>
        <taxon>Eukaryota</taxon>
        <taxon>Metazoa</taxon>
        <taxon>Ecdysozoa</taxon>
        <taxon>Arthropoda</taxon>
        <taxon>Chelicerata</taxon>
        <taxon>Arachnida</taxon>
        <taxon>Araneae</taxon>
        <taxon>Araneomorphae</taxon>
        <taxon>Entelegynae</taxon>
        <taxon>Araneoidea</taxon>
        <taxon>Araneidae</taxon>
        <taxon>Araneus</taxon>
    </lineage>
</organism>
<gene>
    <name evidence="1" type="ORF">AVEN_145263_1</name>
</gene>
<name>A0A4Y2PQW8_ARAVE</name>
<dbReference type="AlphaFoldDB" id="A0A4Y2PQW8"/>
<dbReference type="Proteomes" id="UP000499080">
    <property type="component" value="Unassembled WGS sequence"/>
</dbReference>
<dbReference type="EMBL" id="BGPR01012061">
    <property type="protein sequence ID" value="GBN54308.1"/>
    <property type="molecule type" value="Genomic_DNA"/>
</dbReference>
<proteinExistence type="predicted"/>
<comment type="caution">
    <text evidence="1">The sequence shown here is derived from an EMBL/GenBank/DDBJ whole genome shotgun (WGS) entry which is preliminary data.</text>
</comment>
<accession>A0A4Y2PQW8</accession>
<reference evidence="1 2" key="1">
    <citation type="journal article" date="2019" name="Sci. Rep.">
        <title>Orb-weaving spider Araneus ventricosus genome elucidates the spidroin gene catalogue.</title>
        <authorList>
            <person name="Kono N."/>
            <person name="Nakamura H."/>
            <person name="Ohtoshi R."/>
            <person name="Moran D.A.P."/>
            <person name="Shinohara A."/>
            <person name="Yoshida Y."/>
            <person name="Fujiwara M."/>
            <person name="Mori M."/>
            <person name="Tomita M."/>
            <person name="Arakawa K."/>
        </authorList>
    </citation>
    <scope>NUCLEOTIDE SEQUENCE [LARGE SCALE GENOMIC DNA]</scope>
</reference>
<protein>
    <submittedName>
        <fullName evidence="1">Uncharacterized protein</fullName>
    </submittedName>
</protein>